<keyword evidence="4 10" id="KW-0812">Transmembrane</keyword>
<dbReference type="PANTHER" id="PTHR45671:SF12">
    <property type="entry name" value="MITOCHONDRIAL PHOSPHATE CARRIER PROTEIN"/>
    <property type="match status" value="1"/>
</dbReference>
<dbReference type="PROSITE" id="PS50920">
    <property type="entry name" value="SOLCAR"/>
    <property type="match status" value="3"/>
</dbReference>
<evidence type="ECO:0000256" key="9">
    <source>
        <dbReference type="ARBA" id="ARBA00023136"/>
    </source>
</evidence>
<keyword evidence="9 10" id="KW-0472">Membrane</keyword>
<evidence type="ECO:0000256" key="7">
    <source>
        <dbReference type="ARBA" id="ARBA00022989"/>
    </source>
</evidence>
<keyword evidence="3 11" id="KW-0813">Transport</keyword>
<dbReference type="PANTHER" id="PTHR45671">
    <property type="entry name" value="SOLUTE CARRIER FAMILY 25 (MITOCHONDRIAL CARRIER PHOSPHATE CARRIER), MEMBER 3, LIKE-RELATED-RELATED"/>
    <property type="match status" value="1"/>
</dbReference>
<gene>
    <name evidence="12" type="ORF">ANDGO_02739</name>
</gene>
<dbReference type="AlphaFoldDB" id="A0A8K0F4K4"/>
<reference evidence="12" key="1">
    <citation type="submission" date="2019-09" db="EMBL/GenBank/DDBJ databases">
        <title>The Mitochondrial Proteome of the Jakobid, Andalucia godoyi, a Protist With the Most Gene-Rich and Bacteria-Like Mitochondrial Genome.</title>
        <authorList>
            <person name="Gray M.W."/>
            <person name="Burger G."/>
            <person name="Derelle R."/>
            <person name="Klimes V."/>
            <person name="Leger M."/>
            <person name="Sarrasin M."/>
            <person name="Vlcek C."/>
            <person name="Roger A.J."/>
            <person name="Elias M."/>
            <person name="Lang B.F."/>
        </authorList>
    </citation>
    <scope>NUCLEOTIDE SEQUENCE</scope>
    <source>
        <strain evidence="12">And28</strain>
    </source>
</reference>
<evidence type="ECO:0000256" key="2">
    <source>
        <dbReference type="ARBA" id="ARBA00006375"/>
    </source>
</evidence>
<accession>A0A8K0F4K4</accession>
<keyword evidence="13" id="KW-1185">Reference proteome</keyword>
<evidence type="ECO:0000256" key="5">
    <source>
        <dbReference type="ARBA" id="ARBA00022737"/>
    </source>
</evidence>
<name>A0A8K0F4K4_ANDGO</name>
<keyword evidence="5" id="KW-0677">Repeat</keyword>
<comment type="similarity">
    <text evidence="2 11">Belongs to the mitochondrial carrier (TC 2.A.29) family.</text>
</comment>
<keyword evidence="8" id="KW-0496">Mitochondrion</keyword>
<dbReference type="GO" id="GO:1990547">
    <property type="term" value="P:mitochondrial phosphate ion transmembrane transport"/>
    <property type="evidence" value="ECO:0007669"/>
    <property type="project" value="InterPro"/>
</dbReference>
<comment type="subcellular location">
    <subcellularLocation>
        <location evidence="1">Mitochondrion inner membrane</location>
        <topology evidence="1">Multi-pass membrane protein</topology>
    </subcellularLocation>
</comment>
<protein>
    <submittedName>
        <fullName evidence="12">Mitochondrial solute carrier family 25 (Mitochondrial phosphate transporter) member 3</fullName>
    </submittedName>
</protein>
<organism evidence="12 13">
    <name type="scientific">Andalucia godoyi</name>
    <name type="common">Flagellate</name>
    <dbReference type="NCBI Taxonomy" id="505711"/>
    <lineage>
        <taxon>Eukaryota</taxon>
        <taxon>Discoba</taxon>
        <taxon>Jakobida</taxon>
        <taxon>Andalucina</taxon>
        <taxon>Andaluciidae</taxon>
        <taxon>Andalucia</taxon>
    </lineage>
</organism>
<evidence type="ECO:0000313" key="13">
    <source>
        <dbReference type="Proteomes" id="UP000799049"/>
    </source>
</evidence>
<evidence type="ECO:0000256" key="6">
    <source>
        <dbReference type="ARBA" id="ARBA00022792"/>
    </source>
</evidence>
<dbReference type="PRINTS" id="PR00926">
    <property type="entry name" value="MITOCARRIER"/>
</dbReference>
<feature type="repeat" description="Solcar" evidence="10">
    <location>
        <begin position="117"/>
        <end position="202"/>
    </location>
</feature>
<evidence type="ECO:0000256" key="8">
    <source>
        <dbReference type="ARBA" id="ARBA00023128"/>
    </source>
</evidence>
<evidence type="ECO:0000256" key="10">
    <source>
        <dbReference type="PROSITE-ProRule" id="PRU00282"/>
    </source>
</evidence>
<dbReference type="InterPro" id="IPR002067">
    <property type="entry name" value="MCP"/>
</dbReference>
<dbReference type="InterPro" id="IPR044677">
    <property type="entry name" value="SLC25A3/Pic2/Mir1-like"/>
</dbReference>
<dbReference type="InterPro" id="IPR018108">
    <property type="entry name" value="MCP_transmembrane"/>
</dbReference>
<feature type="repeat" description="Solcar" evidence="10">
    <location>
        <begin position="220"/>
        <end position="320"/>
    </location>
</feature>
<dbReference type="GO" id="GO:0005315">
    <property type="term" value="F:phosphate transmembrane transporter activity"/>
    <property type="evidence" value="ECO:0007669"/>
    <property type="project" value="InterPro"/>
</dbReference>
<dbReference type="Gene3D" id="1.50.40.10">
    <property type="entry name" value="Mitochondrial carrier domain"/>
    <property type="match status" value="1"/>
</dbReference>
<evidence type="ECO:0000256" key="4">
    <source>
        <dbReference type="ARBA" id="ARBA00022692"/>
    </source>
</evidence>
<sequence length="334" mass="35431">MGGSSDAGAGAGGQPPMTLDRWFRVGTSGAICAMITHVYVIPVDVVKTRMQLTPGVYSSLTDGVKTITRTEGVRALTTGFGATFGGYFVQGALKYGNYELLKSVFSNVLGSDFATTHRLAVYMASAAMSEVVADVALTPFEAIRIRMVADPAYSKNMFAGLSKMYQESGIMKGWYRGFPPLVLKQVPYTAVQLSVFEKSLEFVYTNILNSKKKSDWSAPTQLSVSLACGAAAGVASAIASHPADTVLSKINKGFKAAAAAHSADGAGQQQKSQGMWKYTFQMLRETQANGQLWAGLGPRIVMMTAMVAGQLLIYDTVKVALGLGASGTVVPDKK</sequence>
<keyword evidence="6" id="KW-0999">Mitochondrion inner membrane</keyword>
<dbReference type="OrthoDB" id="427452at2759"/>
<keyword evidence="7" id="KW-1133">Transmembrane helix</keyword>
<proteinExistence type="inferred from homology"/>
<evidence type="ECO:0000256" key="1">
    <source>
        <dbReference type="ARBA" id="ARBA00004448"/>
    </source>
</evidence>
<evidence type="ECO:0000256" key="11">
    <source>
        <dbReference type="RuleBase" id="RU000488"/>
    </source>
</evidence>
<evidence type="ECO:0000313" key="12">
    <source>
        <dbReference type="EMBL" id="KAF0852872.1"/>
    </source>
</evidence>
<dbReference type="GO" id="GO:0005743">
    <property type="term" value="C:mitochondrial inner membrane"/>
    <property type="evidence" value="ECO:0007669"/>
    <property type="project" value="UniProtKB-SubCell"/>
</dbReference>
<dbReference type="Proteomes" id="UP000799049">
    <property type="component" value="Unassembled WGS sequence"/>
</dbReference>
<dbReference type="Pfam" id="PF00153">
    <property type="entry name" value="Mito_carr"/>
    <property type="match status" value="3"/>
</dbReference>
<feature type="repeat" description="Solcar" evidence="10">
    <location>
        <begin position="20"/>
        <end position="104"/>
    </location>
</feature>
<dbReference type="InterPro" id="IPR023395">
    <property type="entry name" value="MCP_dom_sf"/>
</dbReference>
<comment type="caution">
    <text evidence="12">The sequence shown here is derived from an EMBL/GenBank/DDBJ whole genome shotgun (WGS) entry which is preliminary data.</text>
</comment>
<evidence type="ECO:0000256" key="3">
    <source>
        <dbReference type="ARBA" id="ARBA00022448"/>
    </source>
</evidence>
<dbReference type="EMBL" id="VRVR01000012">
    <property type="protein sequence ID" value="KAF0852872.1"/>
    <property type="molecule type" value="Genomic_DNA"/>
</dbReference>
<dbReference type="SUPFAM" id="SSF103506">
    <property type="entry name" value="Mitochondrial carrier"/>
    <property type="match status" value="1"/>
</dbReference>